<dbReference type="EMBL" id="PHHE01000001">
    <property type="protein sequence ID" value="PKA72830.1"/>
    <property type="molecule type" value="Genomic_DNA"/>
</dbReference>
<proteinExistence type="predicted"/>
<evidence type="ECO:0000313" key="8">
    <source>
        <dbReference type="EMBL" id="PKA72830.1"/>
    </source>
</evidence>
<gene>
    <name evidence="1" type="ORF">ATI02_0017</name>
    <name evidence="2" type="ORF">ATI02_0869</name>
    <name evidence="3" type="ORF">ATI02_1662</name>
    <name evidence="4" type="ORF">ATI02_1683</name>
    <name evidence="5" type="ORF">ATI02_3722</name>
    <name evidence="6" type="ORF">ATI02_4017</name>
    <name evidence="7" type="ORF">ATI02_5866</name>
    <name evidence="8" type="ORF">ATI02_5929</name>
    <name evidence="9" type="ORF">ATI02_5982</name>
</gene>
<protein>
    <submittedName>
        <fullName evidence="8">Salicylate hydroxylase</fullName>
    </submittedName>
</protein>
<comment type="caution">
    <text evidence="8">The sequence shown here is derived from an EMBL/GenBank/DDBJ whole genome shotgun (WGS) entry which is preliminary data.</text>
</comment>
<evidence type="ECO:0000313" key="3">
    <source>
        <dbReference type="EMBL" id="PKA68860.1"/>
    </source>
</evidence>
<dbReference type="EMBL" id="PHHE01000001">
    <property type="protein sequence ID" value="PKA68125.1"/>
    <property type="molecule type" value="Genomic_DNA"/>
</dbReference>
<dbReference type="Proteomes" id="UP000232455">
    <property type="component" value="Unassembled WGS sequence"/>
</dbReference>
<evidence type="ECO:0000313" key="10">
    <source>
        <dbReference type="Proteomes" id="UP000232455"/>
    </source>
</evidence>
<evidence type="ECO:0000313" key="4">
    <source>
        <dbReference type="EMBL" id="PKA68879.1"/>
    </source>
</evidence>
<name>A0ABX4Q7P4_9PSED</name>
<dbReference type="EMBL" id="PHHE01000001">
    <property type="protein sequence ID" value="PKA71065.1"/>
    <property type="molecule type" value="Genomic_DNA"/>
</dbReference>
<keyword evidence="10" id="KW-1185">Reference proteome</keyword>
<dbReference type="EMBL" id="PHHE01000001">
    <property type="protein sequence ID" value="PKA67322.1"/>
    <property type="molecule type" value="Genomic_DNA"/>
</dbReference>
<organism evidence="8 10">
    <name type="scientific">Pseudomonas baetica</name>
    <dbReference type="NCBI Taxonomy" id="674054"/>
    <lineage>
        <taxon>Bacteria</taxon>
        <taxon>Pseudomonadati</taxon>
        <taxon>Pseudomonadota</taxon>
        <taxon>Gammaproteobacteria</taxon>
        <taxon>Pseudomonadales</taxon>
        <taxon>Pseudomonadaceae</taxon>
        <taxon>Pseudomonas</taxon>
    </lineage>
</organism>
<evidence type="ECO:0000313" key="1">
    <source>
        <dbReference type="EMBL" id="PKA67322.1"/>
    </source>
</evidence>
<evidence type="ECO:0000313" key="5">
    <source>
        <dbReference type="EMBL" id="PKA70796.1"/>
    </source>
</evidence>
<evidence type="ECO:0000313" key="6">
    <source>
        <dbReference type="EMBL" id="PKA71065.1"/>
    </source>
</evidence>
<dbReference type="EMBL" id="PHHE01000001">
    <property type="protein sequence ID" value="PKA70796.1"/>
    <property type="molecule type" value="Genomic_DNA"/>
</dbReference>
<dbReference type="EMBL" id="PHHE01000001">
    <property type="protein sequence ID" value="PKA68879.1"/>
    <property type="molecule type" value="Genomic_DNA"/>
</dbReference>
<reference evidence="8 10" key="1">
    <citation type="submission" date="2017-11" db="EMBL/GenBank/DDBJ databases">
        <title>Genome sequencing of a diverse group of Pseudomonas species.</title>
        <authorList>
            <person name="Loper J."/>
        </authorList>
    </citation>
    <scope>NUCLEOTIDE SEQUENCE [LARGE SCALE GENOMIC DNA]</scope>
    <source>
        <strain evidence="8 10">LMG 25716</strain>
    </source>
</reference>
<sequence>MWEMTVARCSRRLKAQKYADDLIVLVDSPFSKSAEAEVSQKSVTTSDHP</sequence>
<evidence type="ECO:0000313" key="2">
    <source>
        <dbReference type="EMBL" id="PKA68125.1"/>
    </source>
</evidence>
<dbReference type="EMBL" id="PHHE01000001">
    <property type="protein sequence ID" value="PKA68860.1"/>
    <property type="molecule type" value="Genomic_DNA"/>
</dbReference>
<evidence type="ECO:0000313" key="7">
    <source>
        <dbReference type="EMBL" id="PKA72777.1"/>
    </source>
</evidence>
<evidence type="ECO:0000313" key="9">
    <source>
        <dbReference type="EMBL" id="PKA72881.1"/>
    </source>
</evidence>
<dbReference type="EMBL" id="PHHE01000001">
    <property type="protein sequence ID" value="PKA72777.1"/>
    <property type="molecule type" value="Genomic_DNA"/>
</dbReference>
<dbReference type="EMBL" id="PHHE01000001">
    <property type="protein sequence ID" value="PKA72881.1"/>
    <property type="molecule type" value="Genomic_DNA"/>
</dbReference>
<accession>A0ABX4Q7P4</accession>